<name>A0ABU4JVR1_9CLOT</name>
<feature type="signal peptide" evidence="1">
    <location>
        <begin position="1"/>
        <end position="23"/>
    </location>
</feature>
<sequence length="275" mass="31122">MRRKAITFIFFIVILFTGSTAFAGHHECEVHFIDTGQSDCILIRSPNKNYLIDTGAPYYKNRVIEYLNKNGINHIEAIILTHYHDDHYGGLLKIVESKKVAKVFLPVHQNEMQYDLYKSLVQKGVKVKYISRDFKLKQGKVNLKAIAPFREDKKIENNNSLVLQGQIDGIKYLFAADCEKAEEEDMINSGELKECDVLKVPHHSLNTSSTDKFLNKVKAKIAVVTCNGVGTPDLKILKRINSKGTTIFRTDFHGNVVVKNGLIRGSKDGINVRIE</sequence>
<evidence type="ECO:0000313" key="4">
    <source>
        <dbReference type="Proteomes" id="UP001281656"/>
    </source>
</evidence>
<dbReference type="SMART" id="SM00849">
    <property type="entry name" value="Lactamase_B"/>
    <property type="match status" value="1"/>
</dbReference>
<dbReference type="CDD" id="cd07731">
    <property type="entry name" value="ComA-like_MBL-fold"/>
    <property type="match status" value="1"/>
</dbReference>
<dbReference type="InterPro" id="IPR036866">
    <property type="entry name" value="RibonucZ/Hydroxyglut_hydro"/>
</dbReference>
<dbReference type="InterPro" id="IPR001279">
    <property type="entry name" value="Metallo-B-lactamas"/>
</dbReference>
<proteinExistence type="predicted"/>
<dbReference type="PANTHER" id="PTHR30619">
    <property type="entry name" value="DNA INTERNALIZATION/COMPETENCE PROTEIN COMEC/REC2"/>
    <property type="match status" value="1"/>
</dbReference>
<dbReference type="RefSeq" id="WP_318798399.1">
    <property type="nucleotide sequence ID" value="NZ_JARUJP010000015.1"/>
</dbReference>
<dbReference type="Proteomes" id="UP001281656">
    <property type="component" value="Unassembled WGS sequence"/>
</dbReference>
<feature type="chain" id="PRO_5045096776" evidence="1">
    <location>
        <begin position="24"/>
        <end position="275"/>
    </location>
</feature>
<evidence type="ECO:0000259" key="2">
    <source>
        <dbReference type="SMART" id="SM00849"/>
    </source>
</evidence>
<feature type="domain" description="Metallo-beta-lactamase" evidence="2">
    <location>
        <begin position="37"/>
        <end position="228"/>
    </location>
</feature>
<evidence type="ECO:0000313" key="3">
    <source>
        <dbReference type="EMBL" id="MDW8802041.1"/>
    </source>
</evidence>
<protein>
    <submittedName>
        <fullName evidence="3">MBL fold metallo-hydrolase</fullName>
    </submittedName>
</protein>
<dbReference type="PANTHER" id="PTHR30619:SF1">
    <property type="entry name" value="RECOMBINATION PROTEIN 2"/>
    <property type="match status" value="1"/>
</dbReference>
<keyword evidence="4" id="KW-1185">Reference proteome</keyword>
<dbReference type="SUPFAM" id="SSF56281">
    <property type="entry name" value="Metallo-hydrolase/oxidoreductase"/>
    <property type="match status" value="1"/>
</dbReference>
<reference evidence="3 4" key="1">
    <citation type="submission" date="2023-04" db="EMBL/GenBank/DDBJ databases">
        <title>Clostridium tannerae sp. nov., isolated from the fecal material of an alpaca.</title>
        <authorList>
            <person name="Miller S."/>
            <person name="Hendry M."/>
            <person name="King J."/>
            <person name="Sankaranarayanan K."/>
            <person name="Lawson P.A."/>
        </authorList>
    </citation>
    <scope>NUCLEOTIDE SEQUENCE [LARGE SCALE GENOMIC DNA]</scope>
    <source>
        <strain evidence="3 4">A1-XYC3</strain>
    </source>
</reference>
<dbReference type="EMBL" id="JARUJP010000015">
    <property type="protein sequence ID" value="MDW8802041.1"/>
    <property type="molecule type" value="Genomic_DNA"/>
</dbReference>
<accession>A0ABU4JVR1</accession>
<evidence type="ECO:0000256" key="1">
    <source>
        <dbReference type="SAM" id="SignalP"/>
    </source>
</evidence>
<dbReference type="Pfam" id="PF00753">
    <property type="entry name" value="Lactamase_B"/>
    <property type="match status" value="1"/>
</dbReference>
<dbReference type="Gene3D" id="3.60.15.10">
    <property type="entry name" value="Ribonuclease Z/Hydroxyacylglutathione hydrolase-like"/>
    <property type="match status" value="1"/>
</dbReference>
<comment type="caution">
    <text evidence="3">The sequence shown here is derived from an EMBL/GenBank/DDBJ whole genome shotgun (WGS) entry which is preliminary data.</text>
</comment>
<keyword evidence="1" id="KW-0732">Signal</keyword>
<organism evidence="3 4">
    <name type="scientific">Clostridium tanneri</name>
    <dbReference type="NCBI Taxonomy" id="3037988"/>
    <lineage>
        <taxon>Bacteria</taxon>
        <taxon>Bacillati</taxon>
        <taxon>Bacillota</taxon>
        <taxon>Clostridia</taxon>
        <taxon>Eubacteriales</taxon>
        <taxon>Clostridiaceae</taxon>
        <taxon>Clostridium</taxon>
    </lineage>
</organism>
<dbReference type="InterPro" id="IPR052159">
    <property type="entry name" value="Competence_DNA_uptake"/>
</dbReference>
<gene>
    <name evidence="3" type="ORF">P8V03_12860</name>
</gene>
<dbReference type="InterPro" id="IPR035681">
    <property type="entry name" value="ComA-like_MBL"/>
</dbReference>